<dbReference type="InterPro" id="IPR012533">
    <property type="entry name" value="YcnI-copper_dom"/>
</dbReference>
<feature type="region of interest" description="Disordered" evidence="1">
    <location>
        <begin position="208"/>
        <end position="253"/>
    </location>
</feature>
<dbReference type="EMBL" id="CP030073">
    <property type="protein sequence ID" value="AWW41538.1"/>
    <property type="molecule type" value="Genomic_DNA"/>
</dbReference>
<dbReference type="AlphaFoldDB" id="A0A2Z4J9Z6"/>
<feature type="domain" description="YncI copper-binding" evidence="3">
    <location>
        <begin position="146"/>
        <end position="203"/>
    </location>
</feature>
<dbReference type="KEGG" id="scad:DN051_36760"/>
<dbReference type="Gene3D" id="2.60.40.2230">
    <property type="entry name" value="Uncharacterised protein YcnI-like PF07987, DUF1775"/>
    <property type="match status" value="1"/>
</dbReference>
<sequence length="287" mass="29535">MTRWSTRWCAGVHRVQRFSGLSPAPDLRGAGTTCISKEFPVPLTTQPPARTGLRVALSAAVALTATLALAAPAAAHAGVEADTPQALAENVTLTFVSEAESAEAGFTELRIVLPEGITPADVTLDEAPKGWKLKATGDGYSIGGPALKVGVDAEHKIKVRQLPDAKEIAFKTVETYSDGEVSRWIELPTDAGGSEQPAPVLKLRAAAPGATPVSPTPSPSPTESATPTPTPTATESDVAATDSDTDAAEAEDDTSTGLVIGVIVVALLAVAGGAWWLVKRRSAASQD</sequence>
<organism evidence="4 5">
    <name type="scientific">Streptomyces cadmiisoli</name>
    <dbReference type="NCBI Taxonomy" id="2184053"/>
    <lineage>
        <taxon>Bacteria</taxon>
        <taxon>Bacillati</taxon>
        <taxon>Actinomycetota</taxon>
        <taxon>Actinomycetes</taxon>
        <taxon>Kitasatosporales</taxon>
        <taxon>Streptomycetaceae</taxon>
        <taxon>Streptomyces</taxon>
        <taxon>Streptomyces aurantiacus group</taxon>
    </lineage>
</organism>
<evidence type="ECO:0000259" key="3">
    <source>
        <dbReference type="Pfam" id="PF07987"/>
    </source>
</evidence>
<keyword evidence="2" id="KW-1133">Transmembrane helix</keyword>
<proteinExistence type="predicted"/>
<feature type="transmembrane region" description="Helical" evidence="2">
    <location>
        <begin position="258"/>
        <end position="278"/>
    </location>
</feature>
<keyword evidence="2" id="KW-0812">Transmembrane</keyword>
<keyword evidence="5" id="KW-1185">Reference proteome</keyword>
<keyword evidence="2" id="KW-0472">Membrane</keyword>
<feature type="compositionally biased region" description="Acidic residues" evidence="1">
    <location>
        <begin position="243"/>
        <end position="253"/>
    </location>
</feature>
<gene>
    <name evidence="4" type="ORF">DN051_36760</name>
</gene>
<name>A0A2Z4J9Z6_9ACTN</name>
<evidence type="ECO:0000256" key="1">
    <source>
        <dbReference type="SAM" id="MobiDB-lite"/>
    </source>
</evidence>
<dbReference type="InterPro" id="IPR038507">
    <property type="entry name" value="YcnI-like_sf"/>
</dbReference>
<evidence type="ECO:0000313" key="5">
    <source>
        <dbReference type="Proteomes" id="UP000249616"/>
    </source>
</evidence>
<evidence type="ECO:0000256" key="2">
    <source>
        <dbReference type="SAM" id="Phobius"/>
    </source>
</evidence>
<protein>
    <recommendedName>
        <fullName evidence="3">YncI copper-binding domain-containing protein</fullName>
    </recommendedName>
</protein>
<dbReference type="Pfam" id="PF07987">
    <property type="entry name" value="DUF1775"/>
    <property type="match status" value="1"/>
</dbReference>
<dbReference type="Proteomes" id="UP000249616">
    <property type="component" value="Chromosome"/>
</dbReference>
<feature type="compositionally biased region" description="Low complexity" evidence="1">
    <location>
        <begin position="221"/>
        <end position="242"/>
    </location>
</feature>
<evidence type="ECO:0000313" key="4">
    <source>
        <dbReference type="EMBL" id="AWW41538.1"/>
    </source>
</evidence>
<reference evidence="4 5" key="1">
    <citation type="journal article" date="2019" name="Int. J. Syst. Evol. Microbiol.">
        <title>Streptomyces cadmiisoli sp. nov., a novel actinomycete isolated from cadmium-contaminated soil.</title>
        <authorList>
            <person name="Li K."/>
            <person name="Tang X."/>
            <person name="Zhao J."/>
            <person name="Guo Y."/>
            <person name="Tang Y."/>
            <person name="Gao J."/>
        </authorList>
    </citation>
    <scope>NUCLEOTIDE SEQUENCE [LARGE SCALE GENOMIC DNA]</scope>
    <source>
        <strain evidence="4 5">ZFG47</strain>
    </source>
</reference>
<accession>A0A2Z4J9Z6</accession>